<dbReference type="EMBL" id="VSRR010005057">
    <property type="protein sequence ID" value="MPC41441.1"/>
    <property type="molecule type" value="Genomic_DNA"/>
</dbReference>
<sequence length="145" mass="15054">MVGVYTAVEEAGVKSPTAHSRDISAAQPLTLNIPTMALRLAFLAAALALTAATNVQDCDEASSKLTTKVTATLAGIEFPWTGADPNGCDNLTKGSCPLEVGEESHYKASAPVLQSYPSVSVIVTWKLVADSGKTTICFTVPVTVV</sequence>
<dbReference type="Pfam" id="PF02221">
    <property type="entry name" value="E1_DerP2_DerF2"/>
    <property type="match status" value="1"/>
</dbReference>
<accession>A0A5B7F334</accession>
<dbReference type="InterPro" id="IPR014756">
    <property type="entry name" value="Ig_E-set"/>
</dbReference>
<dbReference type="InterPro" id="IPR003172">
    <property type="entry name" value="ML_dom"/>
</dbReference>
<dbReference type="SUPFAM" id="SSF81296">
    <property type="entry name" value="E set domains"/>
    <property type="match status" value="1"/>
</dbReference>
<organism evidence="5 6">
    <name type="scientific">Portunus trituberculatus</name>
    <name type="common">Swimming crab</name>
    <name type="synonym">Neptunus trituberculatus</name>
    <dbReference type="NCBI Taxonomy" id="210409"/>
    <lineage>
        <taxon>Eukaryota</taxon>
        <taxon>Metazoa</taxon>
        <taxon>Ecdysozoa</taxon>
        <taxon>Arthropoda</taxon>
        <taxon>Crustacea</taxon>
        <taxon>Multicrustacea</taxon>
        <taxon>Malacostraca</taxon>
        <taxon>Eumalacostraca</taxon>
        <taxon>Eucarida</taxon>
        <taxon>Decapoda</taxon>
        <taxon>Pleocyemata</taxon>
        <taxon>Brachyura</taxon>
        <taxon>Eubrachyura</taxon>
        <taxon>Portunoidea</taxon>
        <taxon>Portunidae</taxon>
        <taxon>Portuninae</taxon>
        <taxon>Portunus</taxon>
    </lineage>
</organism>
<dbReference type="Proteomes" id="UP000324222">
    <property type="component" value="Unassembled WGS sequence"/>
</dbReference>
<dbReference type="AlphaFoldDB" id="A0A5B7F334"/>
<proteinExistence type="inferred from homology"/>
<comment type="caution">
    <text evidence="5">The sequence shown here is derived from an EMBL/GenBank/DDBJ whole genome shotgun (WGS) entry which is preliminary data.</text>
</comment>
<dbReference type="GO" id="GO:0005576">
    <property type="term" value="C:extracellular region"/>
    <property type="evidence" value="ECO:0007669"/>
    <property type="project" value="UniProtKB-SubCell"/>
</dbReference>
<dbReference type="SMART" id="SM00737">
    <property type="entry name" value="ML"/>
    <property type="match status" value="1"/>
</dbReference>
<evidence type="ECO:0000256" key="3">
    <source>
        <dbReference type="ARBA" id="ARBA00022525"/>
    </source>
</evidence>
<reference evidence="5 6" key="1">
    <citation type="submission" date="2019-05" db="EMBL/GenBank/DDBJ databases">
        <title>Another draft genome of Portunus trituberculatus and its Hox gene families provides insights of decapod evolution.</title>
        <authorList>
            <person name="Jeong J.-H."/>
            <person name="Song I."/>
            <person name="Kim S."/>
            <person name="Choi T."/>
            <person name="Kim D."/>
            <person name="Ryu S."/>
            <person name="Kim W."/>
        </authorList>
    </citation>
    <scope>NUCLEOTIDE SEQUENCE [LARGE SCALE GENOMIC DNA]</scope>
    <source>
        <tissue evidence="5">Muscle</tissue>
    </source>
</reference>
<dbReference type="FunFam" id="2.60.40.770:FF:000001">
    <property type="entry name" value="NPC intracellular cholesterol transporter 2"/>
    <property type="match status" value="1"/>
</dbReference>
<feature type="domain" description="MD-2-related lipid-recognition" evidence="4">
    <location>
        <begin position="18"/>
        <end position="142"/>
    </location>
</feature>
<evidence type="ECO:0000256" key="2">
    <source>
        <dbReference type="ARBA" id="ARBA00006370"/>
    </source>
</evidence>
<dbReference type="Gene3D" id="2.60.40.770">
    <property type="match status" value="1"/>
</dbReference>
<keyword evidence="3" id="KW-0964">Secreted</keyword>
<evidence type="ECO:0000313" key="5">
    <source>
        <dbReference type="EMBL" id="MPC41441.1"/>
    </source>
</evidence>
<evidence type="ECO:0000259" key="4">
    <source>
        <dbReference type="SMART" id="SM00737"/>
    </source>
</evidence>
<keyword evidence="6" id="KW-1185">Reference proteome</keyword>
<gene>
    <name evidence="5" type="primary">Npc2a</name>
    <name evidence="5" type="ORF">E2C01_035032</name>
</gene>
<evidence type="ECO:0000256" key="1">
    <source>
        <dbReference type="ARBA" id="ARBA00004613"/>
    </source>
</evidence>
<protein>
    <submittedName>
        <fullName evidence="5">Protein NPC2</fullName>
    </submittedName>
</protein>
<evidence type="ECO:0000313" key="6">
    <source>
        <dbReference type="Proteomes" id="UP000324222"/>
    </source>
</evidence>
<name>A0A5B7F334_PORTR</name>
<comment type="similarity">
    <text evidence="2">Belongs to the NPC2 family.</text>
</comment>
<dbReference type="OrthoDB" id="6576058at2759"/>
<comment type="subcellular location">
    <subcellularLocation>
        <location evidence="1">Secreted</location>
    </subcellularLocation>
</comment>